<evidence type="ECO:0000313" key="7">
    <source>
        <dbReference type="EMBL" id="RDW78088.1"/>
    </source>
</evidence>
<proteinExistence type="predicted"/>
<dbReference type="CDD" id="cd16449">
    <property type="entry name" value="RING-HC"/>
    <property type="match status" value="1"/>
</dbReference>
<feature type="compositionally biased region" description="Polar residues" evidence="5">
    <location>
        <begin position="78"/>
        <end position="87"/>
    </location>
</feature>
<dbReference type="SMART" id="SM00184">
    <property type="entry name" value="RING"/>
    <property type="match status" value="1"/>
</dbReference>
<evidence type="ECO:0000259" key="6">
    <source>
        <dbReference type="PROSITE" id="PS50089"/>
    </source>
</evidence>
<feature type="region of interest" description="Disordered" evidence="5">
    <location>
        <begin position="39"/>
        <end position="87"/>
    </location>
</feature>
<dbReference type="InterPro" id="IPR001841">
    <property type="entry name" value="Znf_RING"/>
</dbReference>
<accession>A0A3D8RVS2</accession>
<gene>
    <name evidence="7" type="ORF">BP5796_05940</name>
</gene>
<keyword evidence="2 4" id="KW-0863">Zinc-finger</keyword>
<dbReference type="EMBL" id="PDLN01000008">
    <property type="protein sequence ID" value="RDW78088.1"/>
    <property type="molecule type" value="Genomic_DNA"/>
</dbReference>
<dbReference type="OrthoDB" id="1305878at2759"/>
<evidence type="ECO:0000256" key="4">
    <source>
        <dbReference type="PROSITE-ProRule" id="PRU00175"/>
    </source>
</evidence>
<evidence type="ECO:0000256" key="1">
    <source>
        <dbReference type="ARBA" id="ARBA00022723"/>
    </source>
</evidence>
<keyword evidence="1" id="KW-0479">Metal-binding</keyword>
<dbReference type="Pfam" id="PF00097">
    <property type="entry name" value="zf-C3HC4"/>
    <property type="match status" value="1"/>
</dbReference>
<dbReference type="PROSITE" id="PS50089">
    <property type="entry name" value="ZF_RING_2"/>
    <property type="match status" value="1"/>
</dbReference>
<dbReference type="SUPFAM" id="SSF57850">
    <property type="entry name" value="RING/U-box"/>
    <property type="match status" value="1"/>
</dbReference>
<keyword evidence="3" id="KW-0862">Zinc</keyword>
<evidence type="ECO:0000256" key="3">
    <source>
        <dbReference type="ARBA" id="ARBA00022833"/>
    </source>
</evidence>
<dbReference type="InterPro" id="IPR018957">
    <property type="entry name" value="Znf_C3HC4_RING-type"/>
</dbReference>
<name>A0A3D8RVS2_9HELO</name>
<evidence type="ECO:0000313" key="8">
    <source>
        <dbReference type="Proteomes" id="UP000256328"/>
    </source>
</evidence>
<feature type="domain" description="RING-type" evidence="6">
    <location>
        <begin position="218"/>
        <end position="269"/>
    </location>
</feature>
<evidence type="ECO:0000256" key="5">
    <source>
        <dbReference type="SAM" id="MobiDB-lite"/>
    </source>
</evidence>
<dbReference type="InterPro" id="IPR013083">
    <property type="entry name" value="Znf_RING/FYVE/PHD"/>
</dbReference>
<dbReference type="AlphaFoldDB" id="A0A3D8RVS2"/>
<organism evidence="7 8">
    <name type="scientific">Coleophoma crateriformis</name>
    <dbReference type="NCBI Taxonomy" id="565419"/>
    <lineage>
        <taxon>Eukaryota</taxon>
        <taxon>Fungi</taxon>
        <taxon>Dikarya</taxon>
        <taxon>Ascomycota</taxon>
        <taxon>Pezizomycotina</taxon>
        <taxon>Leotiomycetes</taxon>
        <taxon>Helotiales</taxon>
        <taxon>Dermateaceae</taxon>
        <taxon>Coleophoma</taxon>
    </lineage>
</organism>
<dbReference type="Gene3D" id="3.30.40.10">
    <property type="entry name" value="Zinc/RING finger domain, C3HC4 (zinc finger)"/>
    <property type="match status" value="1"/>
</dbReference>
<sequence length="280" mass="32023">MSFPNPFTNGASPYLLALEHDVPVQPWEIEMFENTDPASNPTRDFQHQRHLPRTLPQGQGRRNHSALRAPPRSYATARKTTAQNSHSHNFTHPYDFYGPRVLYGRAGPMTVYYGREGPTTRPIYAEPSPQSYMESLRNERQNRIVTTPLNVSRAPPQPQRNDWRQGPVQPYFPVEEDLGLFETEVISNTEVEAANQEPLRTQALTPSHTVAEEQQDNCPFCQDTITDNVFLIPCGHACCRTCLRDFATHLGMNYSPMQRLERYKCPICRGLIVDRGNLLR</sequence>
<dbReference type="Proteomes" id="UP000256328">
    <property type="component" value="Unassembled WGS sequence"/>
</dbReference>
<reference evidence="7 8" key="1">
    <citation type="journal article" date="2018" name="IMA Fungus">
        <title>IMA Genome-F 9: Draft genome sequence of Annulohypoxylon stygium, Aspergillus mulundensis, Berkeleyomyces basicola (syn. Thielaviopsis basicola), Ceratocystis smalleyi, two Cercospora beticola strains, Coleophoma cylindrospora, Fusarium fracticaudum, Phialophora cf. hyalina, and Morchella septimelata.</title>
        <authorList>
            <person name="Wingfield B.D."/>
            <person name="Bills G.F."/>
            <person name="Dong Y."/>
            <person name="Huang W."/>
            <person name="Nel W.J."/>
            <person name="Swalarsk-Parry B.S."/>
            <person name="Vaghefi N."/>
            <person name="Wilken P.M."/>
            <person name="An Z."/>
            <person name="de Beer Z.W."/>
            <person name="De Vos L."/>
            <person name="Chen L."/>
            <person name="Duong T.A."/>
            <person name="Gao Y."/>
            <person name="Hammerbacher A."/>
            <person name="Kikkert J.R."/>
            <person name="Li Y."/>
            <person name="Li H."/>
            <person name="Li K."/>
            <person name="Li Q."/>
            <person name="Liu X."/>
            <person name="Ma X."/>
            <person name="Naidoo K."/>
            <person name="Pethybridge S.J."/>
            <person name="Sun J."/>
            <person name="Steenkamp E.T."/>
            <person name="van der Nest M.A."/>
            <person name="van Wyk S."/>
            <person name="Wingfield M.J."/>
            <person name="Xiong C."/>
            <person name="Yue Q."/>
            <person name="Zhang X."/>
        </authorList>
    </citation>
    <scope>NUCLEOTIDE SEQUENCE [LARGE SCALE GENOMIC DNA]</scope>
    <source>
        <strain evidence="7 8">BP5796</strain>
    </source>
</reference>
<protein>
    <recommendedName>
        <fullName evidence="6">RING-type domain-containing protein</fullName>
    </recommendedName>
</protein>
<evidence type="ECO:0000256" key="2">
    <source>
        <dbReference type="ARBA" id="ARBA00022771"/>
    </source>
</evidence>
<dbReference type="GO" id="GO:0008270">
    <property type="term" value="F:zinc ion binding"/>
    <property type="evidence" value="ECO:0007669"/>
    <property type="project" value="UniProtKB-KW"/>
</dbReference>
<keyword evidence="8" id="KW-1185">Reference proteome</keyword>
<comment type="caution">
    <text evidence="7">The sequence shown here is derived from an EMBL/GenBank/DDBJ whole genome shotgun (WGS) entry which is preliminary data.</text>
</comment>